<feature type="binding site" description="axial binding residue" evidence="13">
    <location>
        <position position="456"/>
    </location>
    <ligand>
        <name>heme</name>
        <dbReference type="ChEBI" id="CHEBI:30413"/>
    </ligand>
    <ligandPart>
        <name>Fe</name>
        <dbReference type="ChEBI" id="CHEBI:18248"/>
    </ligandPart>
</feature>
<dbReference type="Pfam" id="PF00067">
    <property type="entry name" value="p450"/>
    <property type="match status" value="1"/>
</dbReference>
<keyword evidence="7" id="KW-0256">Endoplasmic reticulum</keyword>
<dbReference type="AlphaFoldDB" id="A0AAW1CLY8"/>
<evidence type="ECO:0000256" key="9">
    <source>
        <dbReference type="ARBA" id="ARBA00023002"/>
    </source>
</evidence>
<evidence type="ECO:0008006" key="18">
    <source>
        <dbReference type="Google" id="ProtNLM"/>
    </source>
</evidence>
<evidence type="ECO:0000256" key="6">
    <source>
        <dbReference type="ARBA" id="ARBA00022723"/>
    </source>
</evidence>
<dbReference type="InterPro" id="IPR001128">
    <property type="entry name" value="Cyt_P450"/>
</dbReference>
<evidence type="ECO:0000256" key="4">
    <source>
        <dbReference type="ARBA" id="ARBA00010617"/>
    </source>
</evidence>
<gene>
    <name evidence="16" type="ORF">O3M35_002868</name>
</gene>
<reference evidence="16 17" key="1">
    <citation type="submission" date="2022-12" db="EMBL/GenBank/DDBJ databases">
        <title>Chromosome-level genome assembly of true bugs.</title>
        <authorList>
            <person name="Ma L."/>
            <person name="Li H."/>
        </authorList>
    </citation>
    <scope>NUCLEOTIDE SEQUENCE [LARGE SCALE GENOMIC DNA]</scope>
    <source>
        <strain evidence="16">Lab_2022b</strain>
    </source>
</reference>
<dbReference type="GO" id="GO:0005506">
    <property type="term" value="F:iron ion binding"/>
    <property type="evidence" value="ECO:0007669"/>
    <property type="project" value="InterPro"/>
</dbReference>
<evidence type="ECO:0000256" key="11">
    <source>
        <dbReference type="ARBA" id="ARBA00023033"/>
    </source>
</evidence>
<dbReference type="InterPro" id="IPR002401">
    <property type="entry name" value="Cyt_P450_E_grp-I"/>
</dbReference>
<evidence type="ECO:0000256" key="2">
    <source>
        <dbReference type="ARBA" id="ARBA00004174"/>
    </source>
</evidence>
<sequence>MLELLTDSLVLTVSLLCGILSLLYYYGTRNYDFWKKQGIPYVEPKYPFIGGSLRTIFSKKPIHESQIELYNQFKGKPMVGLYAFQKPILFLRDPDMIETILTKDFSSFVNRSDTSNVKDEPLQAHLVNLADQQWKSLRAKLSPIFTSGKLKGMHPQLVECADSLVKYISDFADKSEPIEIREVMAKFTTDVIGSCAFGLNTNALNDPESEFRKMGRVIFKPTFIAKLRQLFRGSKLLIRLTNYLRDSAKSTQFFVNVLNETMSYREKNNLSRNDFVQILMELKKNDMEKQKTGQLGDDHLIIDDNVIASNALVFFAAGFETTASTLSYCLYELSIHEDIQEEAYKHIVSVLNKHGGEITYEAVKDMKYIQNVFAETLRIHSPAPGTSRMASKDYVIPGTNVFLPKGTVVSIPFYALHHDPEYFPEPEKFKPERFDSESGNIRKGTYMPFGDGPRICIGKRFAEMEMQVALVKLLLNYKFKFNPKTKTPLVYNPNSILLLPVGGIWVNLEKRK</sequence>
<dbReference type="EMBL" id="JAPXFL010000011">
    <property type="protein sequence ID" value="KAK9499933.1"/>
    <property type="molecule type" value="Genomic_DNA"/>
</dbReference>
<evidence type="ECO:0000256" key="7">
    <source>
        <dbReference type="ARBA" id="ARBA00022824"/>
    </source>
</evidence>
<keyword evidence="17" id="KW-1185">Reference proteome</keyword>
<dbReference type="Gene3D" id="1.10.630.10">
    <property type="entry name" value="Cytochrome P450"/>
    <property type="match status" value="1"/>
</dbReference>
<name>A0AAW1CLY8_9HEMI</name>
<dbReference type="PRINTS" id="PR00463">
    <property type="entry name" value="EP450I"/>
</dbReference>
<dbReference type="PROSITE" id="PS00086">
    <property type="entry name" value="CYTOCHROME_P450"/>
    <property type="match status" value="1"/>
</dbReference>
<evidence type="ECO:0000256" key="15">
    <source>
        <dbReference type="SAM" id="Phobius"/>
    </source>
</evidence>
<dbReference type="InterPro" id="IPR017972">
    <property type="entry name" value="Cyt_P450_CS"/>
</dbReference>
<keyword evidence="12 15" id="KW-0472">Membrane</keyword>
<evidence type="ECO:0000256" key="8">
    <source>
        <dbReference type="ARBA" id="ARBA00022848"/>
    </source>
</evidence>
<comment type="cofactor">
    <cofactor evidence="1 13">
        <name>heme</name>
        <dbReference type="ChEBI" id="CHEBI:30413"/>
    </cofactor>
</comment>
<feature type="transmembrane region" description="Helical" evidence="15">
    <location>
        <begin position="6"/>
        <end position="26"/>
    </location>
</feature>
<evidence type="ECO:0000256" key="10">
    <source>
        <dbReference type="ARBA" id="ARBA00023004"/>
    </source>
</evidence>
<comment type="subcellular location">
    <subcellularLocation>
        <location evidence="3">Endoplasmic reticulum membrane</location>
        <topology evidence="3">Peripheral membrane protein</topology>
    </subcellularLocation>
    <subcellularLocation>
        <location evidence="2">Microsome membrane</location>
        <topology evidence="2">Peripheral membrane protein</topology>
    </subcellularLocation>
</comment>
<keyword evidence="5 13" id="KW-0349">Heme</keyword>
<keyword evidence="15" id="KW-1133">Transmembrane helix</keyword>
<comment type="similarity">
    <text evidence="4 14">Belongs to the cytochrome P450 family.</text>
</comment>
<keyword evidence="10 13" id="KW-0408">Iron</keyword>
<dbReference type="CDD" id="cd11056">
    <property type="entry name" value="CYP6-like"/>
    <property type="match status" value="1"/>
</dbReference>
<keyword evidence="15" id="KW-0812">Transmembrane</keyword>
<evidence type="ECO:0000313" key="17">
    <source>
        <dbReference type="Proteomes" id="UP001461498"/>
    </source>
</evidence>
<evidence type="ECO:0000256" key="14">
    <source>
        <dbReference type="RuleBase" id="RU000461"/>
    </source>
</evidence>
<keyword evidence="6 13" id="KW-0479">Metal-binding</keyword>
<keyword evidence="11 14" id="KW-0503">Monooxygenase</keyword>
<dbReference type="FunFam" id="1.10.630.10:FF:000042">
    <property type="entry name" value="Cytochrome P450"/>
    <property type="match status" value="1"/>
</dbReference>
<dbReference type="SUPFAM" id="SSF48264">
    <property type="entry name" value="Cytochrome P450"/>
    <property type="match status" value="1"/>
</dbReference>
<evidence type="ECO:0000256" key="3">
    <source>
        <dbReference type="ARBA" id="ARBA00004406"/>
    </source>
</evidence>
<evidence type="ECO:0000256" key="1">
    <source>
        <dbReference type="ARBA" id="ARBA00001971"/>
    </source>
</evidence>
<keyword evidence="9 14" id="KW-0560">Oxidoreductase</keyword>
<accession>A0AAW1CLY8</accession>
<dbReference type="InterPro" id="IPR036396">
    <property type="entry name" value="Cyt_P450_sf"/>
</dbReference>
<comment type="caution">
    <text evidence="16">The sequence shown here is derived from an EMBL/GenBank/DDBJ whole genome shotgun (WGS) entry which is preliminary data.</text>
</comment>
<dbReference type="InterPro" id="IPR050476">
    <property type="entry name" value="Insect_CytP450_Detox"/>
</dbReference>
<evidence type="ECO:0000256" key="5">
    <source>
        <dbReference type="ARBA" id="ARBA00022617"/>
    </source>
</evidence>
<dbReference type="PANTHER" id="PTHR24292:SF54">
    <property type="entry name" value="CYP9F3-RELATED"/>
    <property type="match status" value="1"/>
</dbReference>
<dbReference type="GO" id="GO:0016705">
    <property type="term" value="F:oxidoreductase activity, acting on paired donors, with incorporation or reduction of molecular oxygen"/>
    <property type="evidence" value="ECO:0007669"/>
    <property type="project" value="InterPro"/>
</dbReference>
<dbReference type="PANTHER" id="PTHR24292">
    <property type="entry name" value="CYTOCHROME P450"/>
    <property type="match status" value="1"/>
</dbReference>
<dbReference type="GO" id="GO:0004497">
    <property type="term" value="F:monooxygenase activity"/>
    <property type="evidence" value="ECO:0007669"/>
    <property type="project" value="UniProtKB-KW"/>
</dbReference>
<dbReference type="GO" id="GO:0005789">
    <property type="term" value="C:endoplasmic reticulum membrane"/>
    <property type="evidence" value="ECO:0007669"/>
    <property type="project" value="UniProtKB-SubCell"/>
</dbReference>
<dbReference type="Proteomes" id="UP001461498">
    <property type="component" value="Unassembled WGS sequence"/>
</dbReference>
<protein>
    <recommendedName>
        <fullName evidence="18">Cytochrome P450</fullName>
    </recommendedName>
</protein>
<evidence type="ECO:0000256" key="13">
    <source>
        <dbReference type="PIRSR" id="PIRSR602401-1"/>
    </source>
</evidence>
<evidence type="ECO:0000256" key="12">
    <source>
        <dbReference type="ARBA" id="ARBA00023136"/>
    </source>
</evidence>
<organism evidence="16 17">
    <name type="scientific">Rhynocoris fuscipes</name>
    <dbReference type="NCBI Taxonomy" id="488301"/>
    <lineage>
        <taxon>Eukaryota</taxon>
        <taxon>Metazoa</taxon>
        <taxon>Ecdysozoa</taxon>
        <taxon>Arthropoda</taxon>
        <taxon>Hexapoda</taxon>
        <taxon>Insecta</taxon>
        <taxon>Pterygota</taxon>
        <taxon>Neoptera</taxon>
        <taxon>Paraneoptera</taxon>
        <taxon>Hemiptera</taxon>
        <taxon>Heteroptera</taxon>
        <taxon>Panheteroptera</taxon>
        <taxon>Cimicomorpha</taxon>
        <taxon>Reduviidae</taxon>
        <taxon>Harpactorinae</taxon>
        <taxon>Harpactorini</taxon>
        <taxon>Rhynocoris</taxon>
    </lineage>
</organism>
<dbReference type="PRINTS" id="PR00385">
    <property type="entry name" value="P450"/>
</dbReference>
<evidence type="ECO:0000313" key="16">
    <source>
        <dbReference type="EMBL" id="KAK9499933.1"/>
    </source>
</evidence>
<proteinExistence type="inferred from homology"/>
<keyword evidence="8" id="KW-0492">Microsome</keyword>
<dbReference type="GO" id="GO:0020037">
    <property type="term" value="F:heme binding"/>
    <property type="evidence" value="ECO:0007669"/>
    <property type="project" value="InterPro"/>
</dbReference>